<dbReference type="PROSITE" id="PS50113">
    <property type="entry name" value="PAC"/>
    <property type="match status" value="1"/>
</dbReference>
<protein>
    <recommendedName>
        <fullName evidence="1">diguanylate cyclase</fullName>
        <ecNumber evidence="1">2.7.7.65</ecNumber>
    </recommendedName>
</protein>
<dbReference type="GO" id="GO:0043709">
    <property type="term" value="P:cell adhesion involved in single-species biofilm formation"/>
    <property type="evidence" value="ECO:0007669"/>
    <property type="project" value="TreeGrafter"/>
</dbReference>
<dbReference type="InterPro" id="IPR000700">
    <property type="entry name" value="PAS-assoc_C"/>
</dbReference>
<dbReference type="InterPro" id="IPR013656">
    <property type="entry name" value="PAS_4"/>
</dbReference>
<evidence type="ECO:0000313" key="7">
    <source>
        <dbReference type="Proteomes" id="UP000241764"/>
    </source>
</evidence>
<dbReference type="InterPro" id="IPR050469">
    <property type="entry name" value="Diguanylate_Cyclase"/>
</dbReference>
<evidence type="ECO:0000259" key="5">
    <source>
        <dbReference type="PROSITE" id="PS50887"/>
    </source>
</evidence>
<dbReference type="EC" id="2.7.7.65" evidence="1"/>
<dbReference type="FunFam" id="3.30.70.270:FF:000001">
    <property type="entry name" value="Diguanylate cyclase domain protein"/>
    <property type="match status" value="1"/>
</dbReference>
<dbReference type="Pfam" id="PF08447">
    <property type="entry name" value="PAS_3"/>
    <property type="match status" value="1"/>
</dbReference>
<dbReference type="SUPFAM" id="SSF55785">
    <property type="entry name" value="PYP-like sensor domain (PAS domain)"/>
    <property type="match status" value="2"/>
</dbReference>
<dbReference type="InterPro" id="IPR000014">
    <property type="entry name" value="PAS"/>
</dbReference>
<evidence type="ECO:0000259" key="4">
    <source>
        <dbReference type="PROSITE" id="PS50113"/>
    </source>
</evidence>
<feature type="domain" description="PAS" evidence="3">
    <location>
        <begin position="157"/>
        <end position="228"/>
    </location>
</feature>
<dbReference type="InterPro" id="IPR000160">
    <property type="entry name" value="GGDEF_dom"/>
</dbReference>
<organism evidence="6 7">
    <name type="scientific">Phyllobacterium sophorae</name>
    <dbReference type="NCBI Taxonomy" id="1520277"/>
    <lineage>
        <taxon>Bacteria</taxon>
        <taxon>Pseudomonadati</taxon>
        <taxon>Pseudomonadota</taxon>
        <taxon>Alphaproteobacteria</taxon>
        <taxon>Hyphomicrobiales</taxon>
        <taxon>Phyllobacteriaceae</taxon>
        <taxon>Phyllobacterium</taxon>
    </lineage>
</organism>
<sequence>MCVSCGCFRSCLERWVMPISKSRKSPFNAGNERGGDRLLQIEAVYDKVPVGLCYINRHGVFVTINDQLSRMLGIASELALCQRIEDIVPDHAPLLRKGLEAALAGLAIPDQQIEHCEDTFMVSAAPVMNDLGEFAGISVAYTNITNMRKMAEKLWETEQRTAYALESAGQWIWDLNIATMRVWRSPQYRILLGLDPNGADSESVAWDIVHPDDKAHAIQAFEDAVSGRTSHFEAIYRVPRGAGGNAWILSRGKVVEYGPDGSPLRLLATSVDISAQKRVEEQLSTTVQLRLELEQKLLEANRKLKNQSERDHLTNLPNRRKFSHLLKREFVRAIENADTLAVLMVDIDHFKAYNDFYGHLAGDKCLVQVGRALNKVVKDSGGSVARFGGEEFAALLPSIATERAADIGGRMLEAISAMQLEHGASPSGKVSVSIGMAVLDEAHRVAVPGPDDLLNLADSALYESKRNGRGRLSVWGAFTR</sequence>
<dbReference type="PROSITE" id="PS50887">
    <property type="entry name" value="GGDEF"/>
    <property type="match status" value="1"/>
</dbReference>
<comment type="catalytic activity">
    <reaction evidence="2">
        <text>2 GTP = 3',3'-c-di-GMP + 2 diphosphate</text>
        <dbReference type="Rhea" id="RHEA:24898"/>
        <dbReference type="ChEBI" id="CHEBI:33019"/>
        <dbReference type="ChEBI" id="CHEBI:37565"/>
        <dbReference type="ChEBI" id="CHEBI:58805"/>
        <dbReference type="EC" id="2.7.7.65"/>
    </reaction>
</comment>
<reference evidence="7" key="1">
    <citation type="submission" date="2017-11" db="EMBL/GenBank/DDBJ databases">
        <authorList>
            <person name="Kuznetsova I."/>
            <person name="Sazanova A."/>
            <person name="Chirak E."/>
            <person name="Safronova V."/>
            <person name="Willems A."/>
        </authorList>
    </citation>
    <scope>NUCLEOTIDE SEQUENCE [LARGE SCALE GENOMIC DNA]</scope>
    <source>
        <strain evidence="7">CCBAU 03422</strain>
    </source>
</reference>
<dbReference type="InterPro" id="IPR029787">
    <property type="entry name" value="Nucleotide_cyclase"/>
</dbReference>
<feature type="domain" description="PAC" evidence="4">
    <location>
        <begin position="232"/>
        <end position="285"/>
    </location>
</feature>
<dbReference type="EMBL" id="PGGM01000002">
    <property type="protein sequence ID" value="PSH65794.1"/>
    <property type="molecule type" value="Genomic_DNA"/>
</dbReference>
<dbReference type="SMART" id="SM00091">
    <property type="entry name" value="PAS"/>
    <property type="match status" value="2"/>
</dbReference>
<dbReference type="AlphaFoldDB" id="A0A2P7BH24"/>
<dbReference type="SUPFAM" id="SSF55073">
    <property type="entry name" value="Nucleotide cyclase"/>
    <property type="match status" value="1"/>
</dbReference>
<dbReference type="Proteomes" id="UP000241764">
    <property type="component" value="Unassembled WGS sequence"/>
</dbReference>
<dbReference type="SMART" id="SM00267">
    <property type="entry name" value="GGDEF"/>
    <property type="match status" value="1"/>
</dbReference>
<dbReference type="Pfam" id="PF08448">
    <property type="entry name" value="PAS_4"/>
    <property type="match status" value="1"/>
</dbReference>
<dbReference type="NCBIfam" id="TIGR00254">
    <property type="entry name" value="GGDEF"/>
    <property type="match status" value="1"/>
</dbReference>
<gene>
    <name evidence="6" type="ORF">CU103_04010</name>
</gene>
<dbReference type="Pfam" id="PF00990">
    <property type="entry name" value="GGDEF"/>
    <property type="match status" value="1"/>
</dbReference>
<evidence type="ECO:0000313" key="6">
    <source>
        <dbReference type="EMBL" id="PSH65794.1"/>
    </source>
</evidence>
<comment type="caution">
    <text evidence="6">The sequence shown here is derived from an EMBL/GenBank/DDBJ whole genome shotgun (WGS) entry which is preliminary data.</text>
</comment>
<name>A0A2P7BH24_9HYPH</name>
<dbReference type="Gene3D" id="3.30.70.270">
    <property type="match status" value="1"/>
</dbReference>
<dbReference type="InterPro" id="IPR043128">
    <property type="entry name" value="Rev_trsase/Diguanyl_cyclase"/>
</dbReference>
<evidence type="ECO:0000256" key="2">
    <source>
        <dbReference type="ARBA" id="ARBA00034247"/>
    </source>
</evidence>
<feature type="domain" description="GGDEF" evidence="5">
    <location>
        <begin position="338"/>
        <end position="477"/>
    </location>
</feature>
<proteinExistence type="predicted"/>
<accession>A0A2P7BH24</accession>
<dbReference type="InterPro" id="IPR013655">
    <property type="entry name" value="PAS_fold_3"/>
</dbReference>
<dbReference type="OrthoDB" id="9814202at2"/>
<evidence type="ECO:0000259" key="3">
    <source>
        <dbReference type="PROSITE" id="PS50112"/>
    </source>
</evidence>
<dbReference type="Gene3D" id="3.30.450.20">
    <property type="entry name" value="PAS domain"/>
    <property type="match status" value="2"/>
</dbReference>
<evidence type="ECO:0000256" key="1">
    <source>
        <dbReference type="ARBA" id="ARBA00012528"/>
    </source>
</evidence>
<dbReference type="PANTHER" id="PTHR45138">
    <property type="entry name" value="REGULATORY COMPONENTS OF SENSORY TRANSDUCTION SYSTEM"/>
    <property type="match status" value="1"/>
</dbReference>
<dbReference type="CDD" id="cd01949">
    <property type="entry name" value="GGDEF"/>
    <property type="match status" value="1"/>
</dbReference>
<dbReference type="PROSITE" id="PS50112">
    <property type="entry name" value="PAS"/>
    <property type="match status" value="1"/>
</dbReference>
<dbReference type="GO" id="GO:0005886">
    <property type="term" value="C:plasma membrane"/>
    <property type="evidence" value="ECO:0007669"/>
    <property type="project" value="TreeGrafter"/>
</dbReference>
<dbReference type="GO" id="GO:0052621">
    <property type="term" value="F:diguanylate cyclase activity"/>
    <property type="evidence" value="ECO:0007669"/>
    <property type="project" value="UniProtKB-EC"/>
</dbReference>
<dbReference type="GO" id="GO:1902201">
    <property type="term" value="P:negative regulation of bacterial-type flagellum-dependent cell motility"/>
    <property type="evidence" value="ECO:0007669"/>
    <property type="project" value="TreeGrafter"/>
</dbReference>
<dbReference type="PANTHER" id="PTHR45138:SF9">
    <property type="entry name" value="DIGUANYLATE CYCLASE DGCM-RELATED"/>
    <property type="match status" value="1"/>
</dbReference>
<dbReference type="InterPro" id="IPR035965">
    <property type="entry name" value="PAS-like_dom_sf"/>
</dbReference>
<keyword evidence="7" id="KW-1185">Reference proteome</keyword>